<organism evidence="3 4">
    <name type="scientific">Fodinibius sediminis</name>
    <dbReference type="NCBI Taxonomy" id="1214077"/>
    <lineage>
        <taxon>Bacteria</taxon>
        <taxon>Pseudomonadati</taxon>
        <taxon>Balneolota</taxon>
        <taxon>Balneolia</taxon>
        <taxon>Balneolales</taxon>
        <taxon>Balneolaceae</taxon>
        <taxon>Fodinibius</taxon>
    </lineage>
</organism>
<feature type="transmembrane region" description="Helical" evidence="2">
    <location>
        <begin position="33"/>
        <end position="60"/>
    </location>
</feature>
<dbReference type="EMBL" id="FXTH01000007">
    <property type="protein sequence ID" value="SMO63179.1"/>
    <property type="molecule type" value="Genomic_DNA"/>
</dbReference>
<dbReference type="AlphaFoldDB" id="A0A521CUP7"/>
<gene>
    <name evidence="3" type="ORF">SAMN06265218_107133</name>
</gene>
<keyword evidence="4" id="KW-1185">Reference proteome</keyword>
<evidence type="ECO:0000256" key="1">
    <source>
        <dbReference type="SAM" id="MobiDB-lite"/>
    </source>
</evidence>
<sequence length="101" mass="11683">MTEQETNSTEEMEDSVRKKTRRKMKVRSQNRKGLLYGLGMFGLVGWSVAIPTLGLLALGIWVDRTYQSRYSWTLMLLVLGIMIGCMNAWYWVQRESESNGE</sequence>
<feature type="transmembrane region" description="Helical" evidence="2">
    <location>
        <begin position="72"/>
        <end position="92"/>
    </location>
</feature>
<protein>
    <submittedName>
        <fullName evidence="3">ATP synthase protein I</fullName>
    </submittedName>
</protein>
<proteinExistence type="predicted"/>
<evidence type="ECO:0000256" key="2">
    <source>
        <dbReference type="SAM" id="Phobius"/>
    </source>
</evidence>
<keyword evidence="2" id="KW-0812">Transmembrane</keyword>
<dbReference type="NCBIfam" id="TIGR02230">
    <property type="entry name" value="ATPase_gene1"/>
    <property type="match status" value="1"/>
</dbReference>
<dbReference type="Pfam" id="PF09527">
    <property type="entry name" value="ATPase_gene1"/>
    <property type="match status" value="1"/>
</dbReference>
<dbReference type="InterPro" id="IPR032820">
    <property type="entry name" value="ATPase_put"/>
</dbReference>
<dbReference type="InterPro" id="IPR011744">
    <property type="entry name" value="ATPase_gene1"/>
</dbReference>
<dbReference type="Proteomes" id="UP000317593">
    <property type="component" value="Unassembled WGS sequence"/>
</dbReference>
<keyword evidence="2" id="KW-1133">Transmembrane helix</keyword>
<evidence type="ECO:0000313" key="4">
    <source>
        <dbReference type="Proteomes" id="UP000317593"/>
    </source>
</evidence>
<name>A0A521CUP7_9BACT</name>
<dbReference type="RefSeq" id="WP_246068323.1">
    <property type="nucleotide sequence ID" value="NZ_FXTH01000007.1"/>
</dbReference>
<reference evidence="3 4" key="1">
    <citation type="submission" date="2017-05" db="EMBL/GenBank/DDBJ databases">
        <authorList>
            <person name="Varghese N."/>
            <person name="Submissions S."/>
        </authorList>
    </citation>
    <scope>NUCLEOTIDE SEQUENCE [LARGE SCALE GENOMIC DNA]</scope>
    <source>
        <strain evidence="3 4">DSM 21194</strain>
    </source>
</reference>
<evidence type="ECO:0000313" key="3">
    <source>
        <dbReference type="EMBL" id="SMO63179.1"/>
    </source>
</evidence>
<feature type="region of interest" description="Disordered" evidence="1">
    <location>
        <begin position="1"/>
        <end position="25"/>
    </location>
</feature>
<keyword evidence="2" id="KW-0472">Membrane</keyword>
<accession>A0A521CUP7</accession>